<evidence type="ECO:0000256" key="4">
    <source>
        <dbReference type="SAM" id="SignalP"/>
    </source>
</evidence>
<dbReference type="PROSITE" id="PS51910">
    <property type="entry name" value="GH18_2"/>
    <property type="match status" value="1"/>
</dbReference>
<dbReference type="EMBL" id="BAAABU010000004">
    <property type="protein sequence ID" value="GAA0226354.1"/>
    <property type="molecule type" value="Genomic_DNA"/>
</dbReference>
<feature type="region of interest" description="Disordered" evidence="3">
    <location>
        <begin position="119"/>
        <end position="143"/>
    </location>
</feature>
<dbReference type="EC" id="3.2.1.14" evidence="2"/>
<evidence type="ECO:0000256" key="3">
    <source>
        <dbReference type="SAM" id="MobiDB-lite"/>
    </source>
</evidence>
<dbReference type="Proteomes" id="UP001500416">
    <property type="component" value="Unassembled WGS sequence"/>
</dbReference>
<dbReference type="InterPro" id="IPR050314">
    <property type="entry name" value="Glycosyl_Hydrlase_18"/>
</dbReference>
<keyword evidence="4" id="KW-0732">Signal</keyword>
<evidence type="ECO:0000256" key="1">
    <source>
        <dbReference type="ARBA" id="ARBA00000822"/>
    </source>
</evidence>
<dbReference type="PANTHER" id="PTHR11177">
    <property type="entry name" value="CHITINASE"/>
    <property type="match status" value="1"/>
</dbReference>
<feature type="domain" description="GH18" evidence="5">
    <location>
        <begin position="30"/>
        <end position="143"/>
    </location>
</feature>
<dbReference type="InterPro" id="IPR001223">
    <property type="entry name" value="Glyco_hydro18_cat"/>
</dbReference>
<feature type="signal peptide" evidence="4">
    <location>
        <begin position="1"/>
        <end position="24"/>
    </location>
</feature>
<dbReference type="PANTHER" id="PTHR11177:SF317">
    <property type="entry name" value="CHITINASE 12-RELATED"/>
    <property type="match status" value="1"/>
</dbReference>
<gene>
    <name evidence="6" type="ORF">GCM10010492_25820</name>
</gene>
<comment type="caution">
    <text evidence="6">The sequence shown here is derived from an EMBL/GenBank/DDBJ whole genome shotgun (WGS) entry which is preliminary data.</text>
</comment>
<evidence type="ECO:0000313" key="7">
    <source>
        <dbReference type="Proteomes" id="UP001500416"/>
    </source>
</evidence>
<dbReference type="Pfam" id="PF00704">
    <property type="entry name" value="Glyco_hydro_18"/>
    <property type="match status" value="1"/>
</dbReference>
<dbReference type="RefSeq" id="WP_343933980.1">
    <property type="nucleotide sequence ID" value="NZ_BAAABU010000004.1"/>
</dbReference>
<name>A0ABP3D977_9PSEU</name>
<reference evidence="7" key="1">
    <citation type="journal article" date="2019" name="Int. J. Syst. Evol. Microbiol.">
        <title>The Global Catalogue of Microorganisms (GCM) 10K type strain sequencing project: providing services to taxonomists for standard genome sequencing and annotation.</title>
        <authorList>
            <consortium name="The Broad Institute Genomics Platform"/>
            <consortium name="The Broad Institute Genome Sequencing Center for Infectious Disease"/>
            <person name="Wu L."/>
            <person name="Ma J."/>
        </authorList>
    </citation>
    <scope>NUCLEOTIDE SEQUENCE [LARGE SCALE GENOMIC DNA]</scope>
    <source>
        <strain evidence="7">JCM 3380</strain>
    </source>
</reference>
<dbReference type="InterPro" id="IPR017853">
    <property type="entry name" value="GH"/>
</dbReference>
<comment type="catalytic activity">
    <reaction evidence="1">
        <text>Random endo-hydrolysis of N-acetyl-beta-D-glucosaminide (1-&gt;4)-beta-linkages in chitin and chitodextrins.</text>
        <dbReference type="EC" id="3.2.1.14"/>
    </reaction>
</comment>
<evidence type="ECO:0000256" key="2">
    <source>
        <dbReference type="ARBA" id="ARBA00012729"/>
    </source>
</evidence>
<dbReference type="Gene3D" id="3.20.20.80">
    <property type="entry name" value="Glycosidases"/>
    <property type="match status" value="1"/>
</dbReference>
<evidence type="ECO:0000259" key="5">
    <source>
        <dbReference type="PROSITE" id="PS51910"/>
    </source>
</evidence>
<protein>
    <recommendedName>
        <fullName evidence="2">chitinase</fullName>
        <ecNumber evidence="2">3.2.1.14</ecNumber>
    </recommendedName>
</protein>
<sequence length="143" mass="14640">MLRFGLAVLLALASGVSAPTTASASASPKAVVGAYYGNWFSASKPISSIPSDTPITHLFYAFATIEDGRCALNAPTAAKDFADILDLKRRKPSLRALISIGGWGAGGFSDAALTEASRRAARTTRGGASSSARWAATSTSSPS</sequence>
<feature type="chain" id="PRO_5045589502" description="chitinase" evidence="4">
    <location>
        <begin position="25"/>
        <end position="143"/>
    </location>
</feature>
<dbReference type="SUPFAM" id="SSF51445">
    <property type="entry name" value="(Trans)glycosidases"/>
    <property type="match status" value="1"/>
</dbReference>
<keyword evidence="7" id="KW-1185">Reference proteome</keyword>
<accession>A0ABP3D977</accession>
<proteinExistence type="predicted"/>
<evidence type="ECO:0000313" key="6">
    <source>
        <dbReference type="EMBL" id="GAA0226354.1"/>
    </source>
</evidence>
<organism evidence="6 7">
    <name type="scientific">Saccharothrix mutabilis subsp. mutabilis</name>
    <dbReference type="NCBI Taxonomy" id="66855"/>
    <lineage>
        <taxon>Bacteria</taxon>
        <taxon>Bacillati</taxon>
        <taxon>Actinomycetota</taxon>
        <taxon>Actinomycetes</taxon>
        <taxon>Pseudonocardiales</taxon>
        <taxon>Pseudonocardiaceae</taxon>
        <taxon>Saccharothrix</taxon>
    </lineage>
</organism>
<feature type="compositionally biased region" description="Low complexity" evidence="3">
    <location>
        <begin position="123"/>
        <end position="143"/>
    </location>
</feature>